<gene>
    <name evidence="1" type="ORF">EV140_0866</name>
</gene>
<dbReference type="Proteomes" id="UP000292408">
    <property type="component" value="Unassembled WGS sequence"/>
</dbReference>
<dbReference type="AlphaFoldDB" id="A0A4Q7TND3"/>
<evidence type="ECO:0000313" key="1">
    <source>
        <dbReference type="EMBL" id="RZT62344.1"/>
    </source>
</evidence>
<reference evidence="1 2" key="1">
    <citation type="journal article" date="2015" name="Stand. Genomic Sci.">
        <title>Genomic Encyclopedia of Bacterial and Archaeal Type Strains, Phase III: the genomes of soil and plant-associated and newly described type strains.</title>
        <authorList>
            <person name="Whitman W.B."/>
            <person name="Woyke T."/>
            <person name="Klenk H.P."/>
            <person name="Zhou Y."/>
            <person name="Lilburn T.G."/>
            <person name="Beck B.J."/>
            <person name="De Vos P."/>
            <person name="Vandamme P."/>
            <person name="Eisen J.A."/>
            <person name="Garrity G."/>
            <person name="Hugenholtz P."/>
            <person name="Kyrpides N.C."/>
        </authorList>
    </citation>
    <scope>NUCLEOTIDE SEQUENCE [LARGE SCALE GENOMIC DNA]</scope>
    <source>
        <strain evidence="1 2">AC4r</strain>
    </source>
</reference>
<accession>A0A4Q7TND3</accession>
<dbReference type="EMBL" id="SGXT01000013">
    <property type="protein sequence ID" value="RZT62344.1"/>
    <property type="molecule type" value="Genomic_DNA"/>
</dbReference>
<comment type="caution">
    <text evidence="1">The sequence shown here is derived from an EMBL/GenBank/DDBJ whole genome shotgun (WGS) entry which is preliminary data.</text>
</comment>
<dbReference type="RefSeq" id="WP_130281437.1">
    <property type="nucleotide sequence ID" value="NZ_SGXT01000013.1"/>
</dbReference>
<proteinExistence type="predicted"/>
<name>A0A4Q7TND3_9MICO</name>
<sequence>MTTENESASGASPDAVAILNDGVALLNGPLGKAMVRASSTISLAIEVESGHPHTALIRLTEADGSSVGFTYWQHVVREDRHERDIRIAHEFRAWYATSEAGWGTEILLGD</sequence>
<protein>
    <submittedName>
        <fullName evidence="1">Uncharacterized protein</fullName>
    </submittedName>
</protein>
<keyword evidence="2" id="KW-1185">Reference proteome</keyword>
<evidence type="ECO:0000313" key="2">
    <source>
        <dbReference type="Proteomes" id="UP000292408"/>
    </source>
</evidence>
<organism evidence="1 2">
    <name type="scientific">Microcella alkaliphila</name>
    <dbReference type="NCBI Taxonomy" id="279828"/>
    <lineage>
        <taxon>Bacteria</taxon>
        <taxon>Bacillati</taxon>
        <taxon>Actinomycetota</taxon>
        <taxon>Actinomycetes</taxon>
        <taxon>Micrococcales</taxon>
        <taxon>Microbacteriaceae</taxon>
        <taxon>Microcella</taxon>
    </lineage>
</organism>